<gene>
    <name evidence="1" type="ORF">AW736_26250</name>
</gene>
<keyword evidence="2" id="KW-1185">Reference proteome</keyword>
<dbReference type="SUPFAM" id="SSF53271">
    <property type="entry name" value="PRTase-like"/>
    <property type="match status" value="1"/>
</dbReference>
<dbReference type="Proteomes" id="UP000078486">
    <property type="component" value="Unassembled WGS sequence"/>
</dbReference>
<evidence type="ECO:0000313" key="1">
    <source>
        <dbReference type="EMBL" id="OAM91884.1"/>
    </source>
</evidence>
<reference evidence="1 2" key="1">
    <citation type="submission" date="2016-01" db="EMBL/GenBank/DDBJ databases">
        <title>High potential of lignocellulose degradation of a new Verrucomicrobia species.</title>
        <authorList>
            <person name="Wang Y."/>
            <person name="Shi Y."/>
            <person name="Qiu Z."/>
            <person name="Liu S."/>
            <person name="Yang H."/>
        </authorList>
    </citation>
    <scope>NUCLEOTIDE SEQUENCE [LARGE SCALE GENOMIC DNA]</scope>
    <source>
        <strain evidence="1 2">TSB47</strain>
    </source>
</reference>
<evidence type="ECO:0000313" key="2">
    <source>
        <dbReference type="Proteomes" id="UP000078486"/>
    </source>
</evidence>
<comment type="caution">
    <text evidence="1">The sequence shown here is derived from an EMBL/GenBank/DDBJ whole genome shotgun (WGS) entry which is preliminary data.</text>
</comment>
<accession>A0A178IPQ1</accession>
<evidence type="ECO:0008006" key="3">
    <source>
        <dbReference type="Google" id="ProtNLM"/>
    </source>
</evidence>
<name>A0A178IPQ1_9BACT</name>
<organism evidence="1 2">
    <name type="scientific">Termitidicoccus mucosus</name>
    <dbReference type="NCBI Taxonomy" id="1184151"/>
    <lineage>
        <taxon>Bacteria</taxon>
        <taxon>Pseudomonadati</taxon>
        <taxon>Verrucomicrobiota</taxon>
        <taxon>Opitutia</taxon>
        <taxon>Opitutales</taxon>
        <taxon>Opitutaceae</taxon>
        <taxon>Termitidicoccus</taxon>
    </lineage>
</organism>
<dbReference type="OrthoDB" id="7596655at2"/>
<dbReference type="AlphaFoldDB" id="A0A178IPQ1"/>
<sequence>MPDLRTPWSDFPDVLPHTSIASLKAHPAYADAKAGDFNAARAVAHALVNPTRFKWRTDFVVPVIKLDRDSVWNALPLGMADAISTFSGAKVVTTVFQSNIVHQSDANAVSRIVNQPLFEGKCPKGSYLIVDDIVSFGSTIANLRGFIESHGGKVAAASTFAAQIFATKLRPDSFTISSILRRFPHADDIIQSTTGGVSAATLTNREANFINGLSQIESIRNPLIPTHRVIKNSI</sequence>
<dbReference type="RefSeq" id="WP_068773250.1">
    <property type="nucleotide sequence ID" value="NZ_KV441849.1"/>
</dbReference>
<proteinExistence type="predicted"/>
<dbReference type="InterPro" id="IPR029057">
    <property type="entry name" value="PRTase-like"/>
</dbReference>
<protein>
    <recommendedName>
        <fullName evidence="3">Phosphoribosyltransferase domain-containing protein</fullName>
    </recommendedName>
</protein>
<dbReference type="EMBL" id="LRRQ01000003">
    <property type="protein sequence ID" value="OAM91884.1"/>
    <property type="molecule type" value="Genomic_DNA"/>
</dbReference>